<reference evidence="3 4" key="1">
    <citation type="submission" date="2020-05" db="EMBL/GenBank/DDBJ databases">
        <title>Mucilaginibacter mali sp. nov.</title>
        <authorList>
            <person name="Kim H.S."/>
            <person name="Lee K.C."/>
            <person name="Suh M.K."/>
            <person name="Kim J.-S."/>
            <person name="Han K.-I."/>
            <person name="Eom M.K."/>
            <person name="Shin Y.K."/>
            <person name="Lee J.-S."/>
        </authorList>
    </citation>
    <scope>NUCLEOTIDE SEQUENCE [LARGE SCALE GENOMIC DNA]</scope>
    <source>
        <strain evidence="3 4">G2-14</strain>
    </source>
</reference>
<accession>A0A7D4QBN8</accession>
<dbReference type="KEGG" id="mmab:HQ865_24870"/>
<protein>
    <recommendedName>
        <fullName evidence="2">Thiol:disulfide interchange protein DsbD N-terminal domain-containing protein</fullName>
    </recommendedName>
</protein>
<evidence type="ECO:0000259" key="2">
    <source>
        <dbReference type="Pfam" id="PF11412"/>
    </source>
</evidence>
<feature type="chain" id="PRO_5029000597" description="Thiol:disulfide interchange protein DsbD N-terminal domain-containing protein" evidence="1">
    <location>
        <begin position="22"/>
        <end position="153"/>
    </location>
</feature>
<evidence type="ECO:0000313" key="3">
    <source>
        <dbReference type="EMBL" id="QKJ32851.1"/>
    </source>
</evidence>
<dbReference type="InterPro" id="IPR028250">
    <property type="entry name" value="DsbDN"/>
</dbReference>
<dbReference type="EMBL" id="CP054139">
    <property type="protein sequence ID" value="QKJ32851.1"/>
    <property type="molecule type" value="Genomic_DNA"/>
</dbReference>
<name>A0A7D4QBN8_9SPHI</name>
<dbReference type="InterPro" id="IPR036929">
    <property type="entry name" value="DsbDN_sf"/>
</dbReference>
<feature type="signal peptide" evidence="1">
    <location>
        <begin position="1"/>
        <end position="21"/>
    </location>
</feature>
<proteinExistence type="predicted"/>
<dbReference type="Gene3D" id="2.60.40.1250">
    <property type="entry name" value="Thiol:disulfide interchange protein DsbD, N-terminal domain"/>
    <property type="match status" value="1"/>
</dbReference>
<dbReference type="Proteomes" id="UP000505355">
    <property type="component" value="Chromosome"/>
</dbReference>
<dbReference type="Pfam" id="PF11412">
    <property type="entry name" value="DsbD_N"/>
    <property type="match status" value="1"/>
</dbReference>
<sequence>MKNIRIGLVVVLICFCWIAKAQIQPDPAHWAYGLKKLTGNISEVHLKCTIDEGWHIYAQKQTDEFIGTKTKIGFTKTPGLTLIGTPVEVGKREKYTVKEVGITNYEYAGTVDFVQKATIKTGIKELKGTITYQTCTHDHCLAEKTIDFTIPVN</sequence>
<evidence type="ECO:0000256" key="1">
    <source>
        <dbReference type="SAM" id="SignalP"/>
    </source>
</evidence>
<organism evidence="3 4">
    <name type="scientific">Mucilaginibacter mali</name>
    <dbReference type="NCBI Taxonomy" id="2740462"/>
    <lineage>
        <taxon>Bacteria</taxon>
        <taxon>Pseudomonadati</taxon>
        <taxon>Bacteroidota</taxon>
        <taxon>Sphingobacteriia</taxon>
        <taxon>Sphingobacteriales</taxon>
        <taxon>Sphingobacteriaceae</taxon>
        <taxon>Mucilaginibacter</taxon>
    </lineage>
</organism>
<dbReference type="RefSeq" id="WP_173417496.1">
    <property type="nucleotide sequence ID" value="NZ_CP054139.1"/>
</dbReference>
<dbReference type="AlphaFoldDB" id="A0A7D4QBN8"/>
<evidence type="ECO:0000313" key="4">
    <source>
        <dbReference type="Proteomes" id="UP000505355"/>
    </source>
</evidence>
<keyword evidence="4" id="KW-1185">Reference proteome</keyword>
<gene>
    <name evidence="3" type="ORF">HQ865_24870</name>
</gene>
<feature type="domain" description="Thiol:disulfide interchange protein DsbD N-terminal" evidence="2">
    <location>
        <begin position="38"/>
        <end position="146"/>
    </location>
</feature>
<keyword evidence="1" id="KW-0732">Signal</keyword>